<dbReference type="InterPro" id="IPR003903">
    <property type="entry name" value="UIM_dom"/>
</dbReference>
<organism evidence="11 12">
    <name type="scientific">Strongylocentrotus purpuratus</name>
    <name type="common">Purple sea urchin</name>
    <dbReference type="NCBI Taxonomy" id="7668"/>
    <lineage>
        <taxon>Eukaryota</taxon>
        <taxon>Metazoa</taxon>
        <taxon>Echinodermata</taxon>
        <taxon>Eleutherozoa</taxon>
        <taxon>Echinozoa</taxon>
        <taxon>Echinoidea</taxon>
        <taxon>Euechinoidea</taxon>
        <taxon>Echinacea</taxon>
        <taxon>Camarodonta</taxon>
        <taxon>Echinidea</taxon>
        <taxon>Strongylocentrotidae</taxon>
        <taxon>Strongylocentrotus</taxon>
    </lineage>
</organism>
<dbReference type="Pfam" id="PF12796">
    <property type="entry name" value="Ank_2"/>
    <property type="match status" value="1"/>
</dbReference>
<dbReference type="InterPro" id="IPR036770">
    <property type="entry name" value="Ankyrin_rpt-contain_sf"/>
</dbReference>
<dbReference type="SMART" id="SM00248">
    <property type="entry name" value="ANK"/>
    <property type="match status" value="2"/>
</dbReference>
<dbReference type="SUPFAM" id="SSF48403">
    <property type="entry name" value="Ankyrin repeat"/>
    <property type="match status" value="1"/>
</dbReference>
<dbReference type="FunFam" id="1.25.40.20:FF:000057">
    <property type="entry name" value="Ankyrin repeat domain-containing protein 13B"/>
    <property type="match status" value="1"/>
</dbReference>
<sequence>MSHIPSVAKEFPIHWAIWHNNLEDLSKELAKKEGEREKKDPRGRTPLHLAVTLGHVECVRVLLGFDADVTSENKVGWTVIQEATSTGDPELVQLILQHRDHQRATARIGGIPELLEKLSQAPDFYVEMRWEFTSWVPLMSRMCPSDTYRVWKSGPNVRIDTTLIGFDNMNWVRGSRSYVFKNEDRNQFEFMEIDHDAKVVYSETLELQAHHDISRMQPSENAVAQRLTSPVSNTYIDTEKIEFTRTKAGIWGWRHDKVEAINDYECKVFTANNVQLVTKNRTEHLTKEDKDKVKADGPAFASPLQSLLGVVEKQEQEVGGAGLDVTQSGTLTNPTDIKPEEYFNEMIPLEGRDIGRPREVTTKVQKFRATLWLSENHPLSLQEQVLPIIDLMAISNAHFAKLRDFITLQLPAGFPVKIEIPLFHVINASVTFGNLYAKREPVTGVSNEVIEILSEEPPPAVSEDFLDDEGASSKPLPPATICVVDPHVFDIPADYSKYRSGESQVRYGEDELLQLAIQQSLLEQQTNNQDEVGFIDALGETENLQSIEDKLLERAIQESLLLSQTDESNNASGDQTSSSPSHASSNHTGVTLPPPGANPTPTKPSITTSPLPARPAPVGCEFSSRTDDELRLALELSERERLEADKRRQEEDEELQMILQLSMTEK</sequence>
<dbReference type="PANTHER" id="PTHR12447">
    <property type="entry name" value="ANKYRIN REPEAT DOMAIN-CONTAINING PROTEIN 13"/>
    <property type="match status" value="1"/>
</dbReference>
<dbReference type="PROSITE" id="PS50297">
    <property type="entry name" value="ANK_REP_REGION"/>
    <property type="match status" value="1"/>
</dbReference>
<dbReference type="AlphaFoldDB" id="A0A7M7PDL1"/>
<dbReference type="InterPro" id="IPR021832">
    <property type="entry name" value="ANKRD13"/>
</dbReference>
<feature type="repeat" description="ANK" evidence="8">
    <location>
        <begin position="42"/>
        <end position="74"/>
    </location>
</feature>
<feature type="domain" description="Ankyrin repeat" evidence="10">
    <location>
        <begin position="158"/>
        <end position="496"/>
    </location>
</feature>
<dbReference type="Gene3D" id="1.25.40.20">
    <property type="entry name" value="Ankyrin repeat-containing domain"/>
    <property type="match status" value="1"/>
</dbReference>
<evidence type="ECO:0000256" key="6">
    <source>
        <dbReference type="ARBA" id="ARBA00023136"/>
    </source>
</evidence>
<keyword evidence="5" id="KW-0967">Endosome</keyword>
<evidence type="ECO:0000256" key="9">
    <source>
        <dbReference type="SAM" id="MobiDB-lite"/>
    </source>
</evidence>
<dbReference type="RefSeq" id="XP_030847625.1">
    <property type="nucleotide sequence ID" value="XM_030991765.1"/>
</dbReference>
<evidence type="ECO:0000313" key="12">
    <source>
        <dbReference type="Proteomes" id="UP000007110"/>
    </source>
</evidence>
<reference evidence="12" key="1">
    <citation type="submission" date="2015-02" db="EMBL/GenBank/DDBJ databases">
        <title>Genome sequencing for Strongylocentrotus purpuratus.</title>
        <authorList>
            <person name="Murali S."/>
            <person name="Liu Y."/>
            <person name="Vee V."/>
            <person name="English A."/>
            <person name="Wang M."/>
            <person name="Skinner E."/>
            <person name="Han Y."/>
            <person name="Muzny D.M."/>
            <person name="Worley K.C."/>
            <person name="Gibbs R.A."/>
        </authorList>
    </citation>
    <scope>NUCLEOTIDE SEQUENCE</scope>
</reference>
<dbReference type="PANTHER" id="PTHR12447:SF31">
    <property type="entry name" value="LD31969P"/>
    <property type="match status" value="1"/>
</dbReference>
<dbReference type="PROSITE" id="PS50330">
    <property type="entry name" value="UIM"/>
    <property type="match status" value="2"/>
</dbReference>
<keyword evidence="8" id="KW-0040">ANK repeat</keyword>
<feature type="compositionally biased region" description="Pro residues" evidence="9">
    <location>
        <begin position="592"/>
        <end position="602"/>
    </location>
</feature>
<reference evidence="11" key="2">
    <citation type="submission" date="2021-01" db="UniProtKB">
        <authorList>
            <consortium name="EnsemblMetazoa"/>
        </authorList>
    </citation>
    <scope>IDENTIFICATION</scope>
</reference>
<feature type="compositionally biased region" description="Polar residues" evidence="9">
    <location>
        <begin position="563"/>
        <end position="576"/>
    </location>
</feature>
<comment type="subcellular location">
    <subcellularLocation>
        <location evidence="1">Cell membrane</location>
    </subcellularLocation>
    <subcellularLocation>
        <location evidence="2">Late endosome</location>
    </subcellularLocation>
</comment>
<keyword evidence="3" id="KW-1003">Cell membrane</keyword>
<evidence type="ECO:0000256" key="5">
    <source>
        <dbReference type="ARBA" id="ARBA00022753"/>
    </source>
</evidence>
<dbReference type="InterPro" id="IPR002110">
    <property type="entry name" value="Ankyrin_rpt"/>
</dbReference>
<feature type="region of interest" description="Disordered" evidence="9">
    <location>
        <begin position="563"/>
        <end position="628"/>
    </location>
</feature>
<dbReference type="GO" id="GO:0005737">
    <property type="term" value="C:cytoplasm"/>
    <property type="evidence" value="ECO:0000318"/>
    <property type="project" value="GO_Central"/>
</dbReference>
<evidence type="ECO:0000256" key="8">
    <source>
        <dbReference type="PROSITE-ProRule" id="PRU00023"/>
    </source>
</evidence>
<dbReference type="Pfam" id="PF11904">
    <property type="entry name" value="ANKRD13_C"/>
    <property type="match status" value="1"/>
</dbReference>
<dbReference type="PROSITE" id="PS50088">
    <property type="entry name" value="ANK_REPEAT"/>
    <property type="match status" value="1"/>
</dbReference>
<keyword evidence="12" id="KW-1185">Reference proteome</keyword>
<dbReference type="EnsemblMetazoa" id="XM_030991765">
    <property type="protein sequence ID" value="XP_030847625"/>
    <property type="gene ID" value="LOC578077"/>
</dbReference>
<evidence type="ECO:0000256" key="3">
    <source>
        <dbReference type="ARBA" id="ARBA00022475"/>
    </source>
</evidence>
<dbReference type="Proteomes" id="UP000007110">
    <property type="component" value="Unassembled WGS sequence"/>
</dbReference>
<dbReference type="InterPro" id="IPR055285">
    <property type="entry name" value="ANKRD13_C"/>
</dbReference>
<dbReference type="OrthoDB" id="1585644at2759"/>
<evidence type="ECO:0000256" key="1">
    <source>
        <dbReference type="ARBA" id="ARBA00004236"/>
    </source>
</evidence>
<accession>A0A7M7PDL1</accession>
<evidence type="ECO:0000313" key="11">
    <source>
        <dbReference type="EnsemblMetazoa" id="XP_030847625"/>
    </source>
</evidence>
<dbReference type="GO" id="GO:0005770">
    <property type="term" value="C:late endosome"/>
    <property type="evidence" value="ECO:0007669"/>
    <property type="project" value="UniProtKB-SubCell"/>
</dbReference>
<keyword evidence="4" id="KW-0677">Repeat</keyword>
<evidence type="ECO:0000256" key="7">
    <source>
        <dbReference type="ARBA" id="ARBA00024956"/>
    </source>
</evidence>
<dbReference type="GO" id="GO:0005886">
    <property type="term" value="C:plasma membrane"/>
    <property type="evidence" value="ECO:0007669"/>
    <property type="project" value="UniProtKB-SubCell"/>
</dbReference>
<evidence type="ECO:0000256" key="4">
    <source>
        <dbReference type="ARBA" id="ARBA00022737"/>
    </source>
</evidence>
<dbReference type="InParanoid" id="A0A7M7PDL1"/>
<comment type="function">
    <text evidence="7">Ubiquitin-binding protein that specifically recognizes and binds 'Lys-63'-linked ubiquitin. Does not bind 'Lys-48'-linked ubiquitin. Positively regulates the internalization of ligand-activated EGFR by binding to the Ub moiety of ubiquitinated EGFR at the cell membrane.</text>
</comment>
<dbReference type="SMART" id="SM00726">
    <property type="entry name" value="UIM"/>
    <property type="match status" value="3"/>
</dbReference>
<evidence type="ECO:0000256" key="2">
    <source>
        <dbReference type="ARBA" id="ARBA00004603"/>
    </source>
</evidence>
<evidence type="ECO:0000259" key="10">
    <source>
        <dbReference type="Pfam" id="PF11904"/>
    </source>
</evidence>
<dbReference type="GO" id="GO:0002091">
    <property type="term" value="P:negative regulation of receptor internalization"/>
    <property type="evidence" value="ECO:0007669"/>
    <property type="project" value="UniProtKB-ARBA"/>
</dbReference>
<dbReference type="KEGG" id="spu:578077"/>
<dbReference type="GO" id="GO:0140036">
    <property type="term" value="F:ubiquitin-modified protein reader activity"/>
    <property type="evidence" value="ECO:0007669"/>
    <property type="project" value="UniProtKB-ARBA"/>
</dbReference>
<dbReference type="FunCoup" id="A0A7M7PDL1">
    <property type="interactions" value="1458"/>
</dbReference>
<keyword evidence="6" id="KW-0472">Membrane</keyword>
<protein>
    <recommendedName>
        <fullName evidence="10">Ankyrin repeat domain-containing protein</fullName>
    </recommendedName>
</protein>
<name>A0A7M7PDL1_STRPU</name>
<proteinExistence type="predicted"/>
<dbReference type="GeneID" id="578077"/>
<dbReference type="OMA" id="TQKFRAN"/>